<dbReference type="GO" id="GO:0090563">
    <property type="term" value="F:protein-phosphocysteine-sugar phosphotransferase activity"/>
    <property type="evidence" value="ECO:0007669"/>
    <property type="project" value="TreeGrafter"/>
</dbReference>
<dbReference type="GO" id="GO:0016301">
    <property type="term" value="F:kinase activity"/>
    <property type="evidence" value="ECO:0007669"/>
    <property type="project" value="UniProtKB-KW"/>
</dbReference>
<feature type="transmembrane region" description="Helical" evidence="12">
    <location>
        <begin position="261"/>
        <end position="284"/>
    </location>
</feature>
<evidence type="ECO:0000256" key="11">
    <source>
        <dbReference type="ARBA" id="ARBA00023136"/>
    </source>
</evidence>
<feature type="transmembrane region" description="Helical" evidence="12">
    <location>
        <begin position="230"/>
        <end position="249"/>
    </location>
</feature>
<evidence type="ECO:0000256" key="5">
    <source>
        <dbReference type="ARBA" id="ARBA00022597"/>
    </source>
</evidence>
<keyword evidence="9" id="KW-0418">Kinase</keyword>
<dbReference type="FunFam" id="3.40.50.2300:FF:000014">
    <property type="entry name" value="PTS system fructose-like transporter subunit IIB"/>
    <property type="match status" value="1"/>
</dbReference>
<proteinExistence type="predicted"/>
<dbReference type="RefSeq" id="WP_242858512.1">
    <property type="nucleotide sequence ID" value="NZ_CYZV01000032.1"/>
</dbReference>
<keyword evidence="2" id="KW-0813">Transport</keyword>
<feature type="domain" description="PTS EIIB type-2" evidence="13">
    <location>
        <begin position="1"/>
        <end position="98"/>
    </location>
</feature>
<dbReference type="PROSITE" id="PS51099">
    <property type="entry name" value="PTS_EIIB_TYPE_2"/>
    <property type="match status" value="1"/>
</dbReference>
<evidence type="ECO:0000256" key="12">
    <source>
        <dbReference type="SAM" id="Phobius"/>
    </source>
</evidence>
<feature type="transmembrane region" description="Helical" evidence="12">
    <location>
        <begin position="444"/>
        <end position="465"/>
    </location>
</feature>
<dbReference type="NCBIfam" id="TIGR00829">
    <property type="entry name" value="FRU"/>
    <property type="match status" value="1"/>
</dbReference>
<dbReference type="Gene3D" id="3.40.50.2300">
    <property type="match status" value="1"/>
</dbReference>
<dbReference type="InterPro" id="IPR013011">
    <property type="entry name" value="PTS_EIIB_2"/>
</dbReference>
<dbReference type="InterPro" id="IPR006327">
    <property type="entry name" value="PTS_IIC_fruc"/>
</dbReference>
<evidence type="ECO:0000256" key="4">
    <source>
        <dbReference type="ARBA" id="ARBA00022553"/>
    </source>
</evidence>
<feature type="domain" description="PTS EIIC type-2" evidence="14">
    <location>
        <begin position="131"/>
        <end position="464"/>
    </location>
</feature>
<dbReference type="InterPro" id="IPR036095">
    <property type="entry name" value="PTS_EIIB-like_sf"/>
</dbReference>
<keyword evidence="7" id="KW-0598">Phosphotransferase system</keyword>
<dbReference type="GO" id="GO:0005886">
    <property type="term" value="C:plasma membrane"/>
    <property type="evidence" value="ECO:0007669"/>
    <property type="project" value="UniProtKB-SubCell"/>
</dbReference>
<dbReference type="Proteomes" id="UP000095558">
    <property type="component" value="Unassembled WGS sequence"/>
</dbReference>
<keyword evidence="8 12" id="KW-0812">Transmembrane</keyword>
<evidence type="ECO:0000256" key="7">
    <source>
        <dbReference type="ARBA" id="ARBA00022683"/>
    </source>
</evidence>
<keyword evidence="3" id="KW-1003">Cell membrane</keyword>
<keyword evidence="4" id="KW-0597">Phosphoprotein</keyword>
<dbReference type="EMBL" id="CYZV01000032">
    <property type="protein sequence ID" value="CUO57818.1"/>
    <property type="molecule type" value="Genomic_DNA"/>
</dbReference>
<evidence type="ECO:0000256" key="10">
    <source>
        <dbReference type="ARBA" id="ARBA00022989"/>
    </source>
</evidence>
<dbReference type="CDD" id="cd05569">
    <property type="entry name" value="PTS_IIB_fructose"/>
    <property type="match status" value="1"/>
</dbReference>
<feature type="transmembrane region" description="Helical" evidence="12">
    <location>
        <begin position="181"/>
        <end position="200"/>
    </location>
</feature>
<dbReference type="InterPro" id="IPR003352">
    <property type="entry name" value="PTS_EIIC"/>
</dbReference>
<dbReference type="PANTHER" id="PTHR30505">
    <property type="entry name" value="FRUCTOSE-LIKE PERMEASE"/>
    <property type="match status" value="1"/>
</dbReference>
<evidence type="ECO:0000256" key="2">
    <source>
        <dbReference type="ARBA" id="ARBA00022448"/>
    </source>
</evidence>
<keyword evidence="6" id="KW-0808">Transferase</keyword>
<feature type="transmembrane region" description="Helical" evidence="12">
    <location>
        <begin position="141"/>
        <end position="161"/>
    </location>
</feature>
<organism evidence="15 16">
    <name type="scientific">Clostridium disporicum</name>
    <dbReference type="NCBI Taxonomy" id="84024"/>
    <lineage>
        <taxon>Bacteria</taxon>
        <taxon>Bacillati</taxon>
        <taxon>Bacillota</taxon>
        <taxon>Clostridia</taxon>
        <taxon>Eubacteriales</taxon>
        <taxon>Clostridiaceae</taxon>
        <taxon>Clostridium</taxon>
    </lineage>
</organism>
<evidence type="ECO:0000313" key="15">
    <source>
        <dbReference type="EMBL" id="CUO57818.1"/>
    </source>
</evidence>
<keyword evidence="10 12" id="KW-1133">Transmembrane helix</keyword>
<dbReference type="GO" id="GO:0009401">
    <property type="term" value="P:phosphoenolpyruvate-dependent sugar phosphotransferase system"/>
    <property type="evidence" value="ECO:0007669"/>
    <property type="project" value="UniProtKB-KW"/>
</dbReference>
<accession>A0A174G9M1</accession>
<keyword evidence="11 12" id="KW-0472">Membrane</keyword>
<name>A0A174G9M1_9CLOT</name>
<evidence type="ECO:0000256" key="1">
    <source>
        <dbReference type="ARBA" id="ARBA00004429"/>
    </source>
</evidence>
<dbReference type="PROSITE" id="PS51104">
    <property type="entry name" value="PTS_EIIC_TYPE_2"/>
    <property type="match status" value="1"/>
</dbReference>
<keyword evidence="5" id="KW-0762">Sugar transport</keyword>
<evidence type="ECO:0000256" key="3">
    <source>
        <dbReference type="ARBA" id="ARBA00022475"/>
    </source>
</evidence>
<dbReference type="SUPFAM" id="SSF52794">
    <property type="entry name" value="PTS system IIB component-like"/>
    <property type="match status" value="1"/>
</dbReference>
<dbReference type="Pfam" id="PF02378">
    <property type="entry name" value="PTS_EIIC"/>
    <property type="match status" value="1"/>
</dbReference>
<dbReference type="InterPro" id="IPR003501">
    <property type="entry name" value="PTS_EIIB_2/3"/>
</dbReference>
<dbReference type="InterPro" id="IPR050864">
    <property type="entry name" value="Bacterial_PTS_Sugar_Transport"/>
</dbReference>
<sequence length="482" mass="50255">MKLLAITSCPVGIAHTYIAAEKLNKMAKKMGVDIKVETQGSTGAENVITEQDIKEADGIIIAADKAVSLERFEGMAMIECPIARAIKEPDVLIQMFLDGKVEKKKSNINSAKKIKSVEEEKKAIKAKQPAFYKHLMGGVSYMIPVVVVAGLLIALALAFGGQPTEAGLVVPDDSFWKSVEQIGAAGFTFMVPILSGFIAYSIADRPGLVPGLIGGYIAANGYFYGSEANAGFLGGIVTGFLAGYIVKGLKSIKVPNMIKPIMPIIIIPIISTLVTGLAFIFVLGGPITIVFESLTNFLACLSGTSSVVLATILGAMIAFDMGGPVNKTAFLFGVSMITAGNPEVMGPIAAAVAIPPIGMGIATFIGKKYYSKEELDAGKAAFAMGLCGITEGAIPFASMDPLRVIPSLMVGSIVGANIAALAKVTDIVPHGGPIVALMGGIEGILMFFVAIIAGSAITAVMVNVLKANKYKKSEQENEKVAA</sequence>
<dbReference type="InterPro" id="IPR003353">
    <property type="entry name" value="PTS_IIB_fruc"/>
</dbReference>
<gene>
    <name evidence="15" type="primary">manP</name>
    <name evidence="15" type="ORF">ERS852470_02742</name>
</gene>
<evidence type="ECO:0000259" key="13">
    <source>
        <dbReference type="PROSITE" id="PS51099"/>
    </source>
</evidence>
<comment type="subcellular location">
    <subcellularLocation>
        <location evidence="1">Cell inner membrane</location>
        <topology evidence="1">Multi-pass membrane protein</topology>
    </subcellularLocation>
</comment>
<dbReference type="NCBIfam" id="TIGR01427">
    <property type="entry name" value="PTS_IIC_fructo"/>
    <property type="match status" value="1"/>
</dbReference>
<evidence type="ECO:0000256" key="6">
    <source>
        <dbReference type="ARBA" id="ARBA00022679"/>
    </source>
</evidence>
<evidence type="ECO:0000313" key="16">
    <source>
        <dbReference type="Proteomes" id="UP000095558"/>
    </source>
</evidence>
<dbReference type="AlphaFoldDB" id="A0A174G9M1"/>
<dbReference type="PANTHER" id="PTHR30505:SF0">
    <property type="entry name" value="FRUCTOSE-LIKE PTS SYSTEM EIIBC COMPONENT-RELATED"/>
    <property type="match status" value="1"/>
</dbReference>
<evidence type="ECO:0000259" key="14">
    <source>
        <dbReference type="PROSITE" id="PS51104"/>
    </source>
</evidence>
<dbReference type="Pfam" id="PF02302">
    <property type="entry name" value="PTS_IIB"/>
    <property type="match status" value="1"/>
</dbReference>
<dbReference type="GO" id="GO:0022877">
    <property type="term" value="F:protein-N(PI)-phosphohistidine-fructose phosphotransferase system transporter activity"/>
    <property type="evidence" value="ECO:0007669"/>
    <property type="project" value="InterPro"/>
</dbReference>
<feature type="transmembrane region" description="Helical" evidence="12">
    <location>
        <begin position="404"/>
        <end position="424"/>
    </location>
</feature>
<feature type="transmembrane region" description="Helical" evidence="12">
    <location>
        <begin position="296"/>
        <end position="319"/>
    </location>
</feature>
<feature type="transmembrane region" description="Helical" evidence="12">
    <location>
        <begin position="344"/>
        <end position="365"/>
    </location>
</feature>
<dbReference type="GO" id="GO:0005351">
    <property type="term" value="F:carbohydrate:proton symporter activity"/>
    <property type="evidence" value="ECO:0007669"/>
    <property type="project" value="InterPro"/>
</dbReference>
<dbReference type="InterPro" id="IPR013014">
    <property type="entry name" value="PTS_EIIC_2"/>
</dbReference>
<evidence type="ECO:0000256" key="9">
    <source>
        <dbReference type="ARBA" id="ARBA00022777"/>
    </source>
</evidence>
<evidence type="ECO:0000256" key="8">
    <source>
        <dbReference type="ARBA" id="ARBA00022692"/>
    </source>
</evidence>
<protein>
    <submittedName>
        <fullName evidence="15">PTS system, fructose-specific, IIB component/PTS system, fructose subfamily, IIC component</fullName>
    </submittedName>
</protein>
<reference evidence="15 16" key="1">
    <citation type="submission" date="2015-09" db="EMBL/GenBank/DDBJ databases">
        <authorList>
            <consortium name="Pathogen Informatics"/>
        </authorList>
    </citation>
    <scope>NUCLEOTIDE SEQUENCE [LARGE SCALE GENOMIC DNA]</scope>
    <source>
        <strain evidence="15 16">2789STDY5834855</strain>
    </source>
</reference>